<dbReference type="SUPFAM" id="SSF102546">
    <property type="entry name" value="RbsD-like"/>
    <property type="match status" value="1"/>
</dbReference>
<dbReference type="InterPro" id="IPR007721">
    <property type="entry name" value="RbsD_FucU"/>
</dbReference>
<dbReference type="PANTHER" id="PTHR31690">
    <property type="entry name" value="FUCOSE MUTAROTASE"/>
    <property type="match status" value="1"/>
</dbReference>
<dbReference type="GO" id="GO:0062193">
    <property type="term" value="F:D-ribose pyranase activity"/>
    <property type="evidence" value="ECO:0007669"/>
    <property type="project" value="UniProtKB-EC"/>
</dbReference>
<evidence type="ECO:0000313" key="4">
    <source>
        <dbReference type="EMBL" id="NGQ91708.1"/>
    </source>
</evidence>
<comment type="catalytic activity">
    <reaction evidence="3">
        <text>alpha-L-fucose = beta-L-fucose</text>
        <dbReference type="Rhea" id="RHEA:25580"/>
        <dbReference type="ChEBI" id="CHEBI:42548"/>
        <dbReference type="ChEBI" id="CHEBI:42589"/>
        <dbReference type="EC" id="5.1.3.29"/>
    </reaction>
</comment>
<keyword evidence="5" id="KW-1185">Reference proteome</keyword>
<dbReference type="GO" id="GO:0036373">
    <property type="term" value="F:L-fucose mutarotase activity"/>
    <property type="evidence" value="ECO:0007669"/>
    <property type="project" value="UniProtKB-EC"/>
</dbReference>
<dbReference type="Gene3D" id="3.40.1650.10">
    <property type="entry name" value="RbsD-like domain"/>
    <property type="match status" value="1"/>
</dbReference>
<name>A0A6M1TTT6_9RHOB</name>
<evidence type="ECO:0000256" key="1">
    <source>
        <dbReference type="ARBA" id="ARBA00000223"/>
    </source>
</evidence>
<comment type="catalytic activity">
    <reaction evidence="1">
        <text>beta-D-ribopyranose = beta-D-ribofuranose</text>
        <dbReference type="Rhea" id="RHEA:25432"/>
        <dbReference type="ChEBI" id="CHEBI:27476"/>
        <dbReference type="ChEBI" id="CHEBI:47002"/>
        <dbReference type="EC" id="5.4.99.62"/>
    </reaction>
</comment>
<dbReference type="GO" id="GO:0006004">
    <property type="term" value="P:fucose metabolic process"/>
    <property type="evidence" value="ECO:0007669"/>
    <property type="project" value="TreeGrafter"/>
</dbReference>
<proteinExistence type="predicted"/>
<dbReference type="InterPro" id="IPR050443">
    <property type="entry name" value="RbsD/FucU_mutarotase"/>
</dbReference>
<evidence type="ECO:0000256" key="3">
    <source>
        <dbReference type="ARBA" id="ARBA00036324"/>
    </source>
</evidence>
<dbReference type="InterPro" id="IPR023750">
    <property type="entry name" value="RbsD-like_sf"/>
</dbReference>
<protein>
    <submittedName>
        <fullName evidence="4">Fucose-binding protein</fullName>
    </submittedName>
</protein>
<dbReference type="Proteomes" id="UP000474758">
    <property type="component" value="Unassembled WGS sequence"/>
</dbReference>
<keyword evidence="2" id="KW-0413">Isomerase</keyword>
<dbReference type="GO" id="GO:0042806">
    <property type="term" value="F:fucose binding"/>
    <property type="evidence" value="ECO:0007669"/>
    <property type="project" value="TreeGrafter"/>
</dbReference>
<sequence>MLKGMDPRLSAEIVHVLMLMGHGDDLVICDVNHPAATIAAETTYGRLVDMAGCDIPTAARAILTLMPLDSFVPAPVSRMQVVGDPDGVVPIFARMQAVVDLAEGRAVQVQALERFAFYEAAKRSFAIIRTSDSGPYGCFILKKGVVDLPEL</sequence>
<dbReference type="AlphaFoldDB" id="A0A6M1TTT6"/>
<dbReference type="Pfam" id="PF05025">
    <property type="entry name" value="RbsD_FucU"/>
    <property type="match status" value="1"/>
</dbReference>
<dbReference type="EMBL" id="JAALFE010000011">
    <property type="protein sequence ID" value="NGQ91708.1"/>
    <property type="molecule type" value="Genomic_DNA"/>
</dbReference>
<comment type="caution">
    <text evidence="4">The sequence shown here is derived from an EMBL/GenBank/DDBJ whole genome shotgun (WGS) entry which is preliminary data.</text>
</comment>
<gene>
    <name evidence="4" type="ORF">G5V65_12440</name>
</gene>
<accession>A0A6M1TTT6</accession>
<reference evidence="4 5" key="1">
    <citation type="submission" date="2020-02" db="EMBL/GenBank/DDBJ databases">
        <title>Rhodobacter translucens sp. nov., a novel bacterium isolated from activated sludge.</title>
        <authorList>
            <person name="Liu J."/>
        </authorList>
    </citation>
    <scope>NUCLEOTIDE SEQUENCE [LARGE SCALE GENOMIC DNA]</scope>
    <source>
        <strain evidence="4 5">HX-7-19</strain>
    </source>
</reference>
<evidence type="ECO:0000313" key="5">
    <source>
        <dbReference type="Proteomes" id="UP000474758"/>
    </source>
</evidence>
<dbReference type="RefSeq" id="WP_165050538.1">
    <property type="nucleotide sequence ID" value="NZ_JAALFE010000011.1"/>
</dbReference>
<dbReference type="PANTHER" id="PTHR31690:SF4">
    <property type="entry name" value="FUCOSE MUTAROTASE"/>
    <property type="match status" value="1"/>
</dbReference>
<evidence type="ECO:0000256" key="2">
    <source>
        <dbReference type="ARBA" id="ARBA00023235"/>
    </source>
</evidence>
<organism evidence="4 5">
    <name type="scientific">Paragemmobacter kunshanensis</name>
    <dbReference type="NCBI Taxonomy" id="2583234"/>
    <lineage>
        <taxon>Bacteria</taxon>
        <taxon>Pseudomonadati</taxon>
        <taxon>Pseudomonadota</taxon>
        <taxon>Alphaproteobacteria</taxon>
        <taxon>Rhodobacterales</taxon>
        <taxon>Paracoccaceae</taxon>
        <taxon>Paragemmobacter</taxon>
    </lineage>
</organism>